<dbReference type="OrthoDB" id="10405492at2759"/>
<protein>
    <submittedName>
        <fullName evidence="1">Uncharacterized protein</fullName>
    </submittedName>
</protein>
<evidence type="ECO:0000313" key="2">
    <source>
        <dbReference type="Proteomes" id="UP000267251"/>
    </source>
</evidence>
<sequence>MTLSGLEFTISCKAECRVPDNAINIHSYPSDRIWREVRTRHFPLVRSSMFKGESLAWMKEEMGRRGSWGRDASRSSLIWSSPTGASVTQVTCHTEYWRILTDDGLVSYTPRTSPYFRTTEPNSRLPHPIHTGIRKGKLYGPYIIGPGAGDDLIVFPLPTSPHQEECSTPGPLTSIQLKELPTSPHTILPYIRDLFSISLALETGHCYRQMGVTDDLLTIRGWNDLSVWNLSLRSCIFSGPGWSYCAPRPLCTKEYRNTMVPKQNAQQLALINAQHHSFQLLRLSPSTRMDMEEGEELETEEWETVWTFTSHKPIEAAVWMRGGDRLVLYGRHPNTWALVFQVPWSWPGKVREVCRFDLEPSYLPLRLCPEEEIFLSTPLQHFAEKVSFHSLSTGSLLTERSFDRGTFSLHSTSQGTFLALRHHRLDVHTFRGGKWGERLYRFNQTIGAPGGICSAGDAQGFCIWRANDTKALMVDLASM</sequence>
<evidence type="ECO:0000313" key="1">
    <source>
        <dbReference type="EMBL" id="RKP12264.1"/>
    </source>
</evidence>
<dbReference type="EMBL" id="KZ988405">
    <property type="protein sequence ID" value="RKP12264.1"/>
    <property type="molecule type" value="Genomic_DNA"/>
</dbReference>
<keyword evidence="2" id="KW-1185">Reference proteome</keyword>
<reference evidence="2" key="1">
    <citation type="journal article" date="2018" name="Nat. Microbiol.">
        <title>Leveraging single-cell genomics to expand the fungal tree of life.</title>
        <authorList>
            <person name="Ahrendt S.R."/>
            <person name="Quandt C.A."/>
            <person name="Ciobanu D."/>
            <person name="Clum A."/>
            <person name="Salamov A."/>
            <person name="Andreopoulos B."/>
            <person name="Cheng J.F."/>
            <person name="Woyke T."/>
            <person name="Pelin A."/>
            <person name="Henrissat B."/>
            <person name="Reynolds N.K."/>
            <person name="Benny G.L."/>
            <person name="Smith M.E."/>
            <person name="James T.Y."/>
            <person name="Grigoriev I.V."/>
        </authorList>
    </citation>
    <scope>NUCLEOTIDE SEQUENCE [LARGE SCALE GENOMIC DNA]</scope>
</reference>
<dbReference type="AlphaFoldDB" id="A0A4P9Y0R7"/>
<gene>
    <name evidence="1" type="ORF">BJ684DRAFT_17233</name>
</gene>
<dbReference type="Proteomes" id="UP000267251">
    <property type="component" value="Unassembled WGS sequence"/>
</dbReference>
<name>A0A4P9Y0R7_9FUNG</name>
<proteinExistence type="predicted"/>
<accession>A0A4P9Y0R7</accession>
<organism evidence="1 2">
    <name type="scientific">Piptocephalis cylindrospora</name>
    <dbReference type="NCBI Taxonomy" id="1907219"/>
    <lineage>
        <taxon>Eukaryota</taxon>
        <taxon>Fungi</taxon>
        <taxon>Fungi incertae sedis</taxon>
        <taxon>Zoopagomycota</taxon>
        <taxon>Zoopagomycotina</taxon>
        <taxon>Zoopagomycetes</taxon>
        <taxon>Zoopagales</taxon>
        <taxon>Piptocephalidaceae</taxon>
        <taxon>Piptocephalis</taxon>
    </lineage>
</organism>